<feature type="chain" id="PRO_5015734594" evidence="1">
    <location>
        <begin position="29"/>
        <end position="111"/>
    </location>
</feature>
<evidence type="ECO:0000313" key="2">
    <source>
        <dbReference type="EMBL" id="PSN67296.1"/>
    </source>
</evidence>
<accession>A0A2T2NPW2</accession>
<dbReference type="EMBL" id="KZ678135">
    <property type="protein sequence ID" value="PSN67296.1"/>
    <property type="molecule type" value="Genomic_DNA"/>
</dbReference>
<dbReference type="AlphaFoldDB" id="A0A2T2NPW2"/>
<protein>
    <submittedName>
        <fullName evidence="2">Uncharacterized protein</fullName>
    </submittedName>
</protein>
<keyword evidence="3" id="KW-1185">Reference proteome</keyword>
<keyword evidence="1" id="KW-0732">Signal</keyword>
<sequence>MMSQTSATLVFSIFCILALLLITPLAICFQSKVSANSLLGPLIRRNRQKHAVLFSHRQVVVWRETGLVIILSPCPIASQSPRASEEKCAYQLWNYPSAPFLHFAGIALVTS</sequence>
<proteinExistence type="predicted"/>
<evidence type="ECO:0000256" key="1">
    <source>
        <dbReference type="SAM" id="SignalP"/>
    </source>
</evidence>
<reference evidence="2 3" key="1">
    <citation type="journal article" date="2018" name="Front. Microbiol.">
        <title>Genome-Wide Analysis of Corynespora cassiicola Leaf Fall Disease Putative Effectors.</title>
        <authorList>
            <person name="Lopez D."/>
            <person name="Ribeiro S."/>
            <person name="Label P."/>
            <person name="Fumanal B."/>
            <person name="Venisse J.S."/>
            <person name="Kohler A."/>
            <person name="de Oliveira R.R."/>
            <person name="Labutti K."/>
            <person name="Lipzen A."/>
            <person name="Lail K."/>
            <person name="Bauer D."/>
            <person name="Ohm R.A."/>
            <person name="Barry K.W."/>
            <person name="Spatafora J."/>
            <person name="Grigoriev I.V."/>
            <person name="Martin F.M."/>
            <person name="Pujade-Renaud V."/>
        </authorList>
    </citation>
    <scope>NUCLEOTIDE SEQUENCE [LARGE SCALE GENOMIC DNA]</scope>
    <source>
        <strain evidence="2 3">Philippines</strain>
    </source>
</reference>
<feature type="signal peptide" evidence="1">
    <location>
        <begin position="1"/>
        <end position="28"/>
    </location>
</feature>
<dbReference type="Proteomes" id="UP000240883">
    <property type="component" value="Unassembled WGS sequence"/>
</dbReference>
<gene>
    <name evidence="2" type="ORF">BS50DRAFT_574015</name>
</gene>
<evidence type="ECO:0000313" key="3">
    <source>
        <dbReference type="Proteomes" id="UP000240883"/>
    </source>
</evidence>
<organism evidence="2 3">
    <name type="scientific">Corynespora cassiicola Philippines</name>
    <dbReference type="NCBI Taxonomy" id="1448308"/>
    <lineage>
        <taxon>Eukaryota</taxon>
        <taxon>Fungi</taxon>
        <taxon>Dikarya</taxon>
        <taxon>Ascomycota</taxon>
        <taxon>Pezizomycotina</taxon>
        <taxon>Dothideomycetes</taxon>
        <taxon>Pleosporomycetidae</taxon>
        <taxon>Pleosporales</taxon>
        <taxon>Corynesporascaceae</taxon>
        <taxon>Corynespora</taxon>
    </lineage>
</organism>
<name>A0A2T2NPW2_CORCC</name>